<accession>A0ACB9BGZ0</accession>
<evidence type="ECO:0000313" key="2">
    <source>
        <dbReference type="Proteomes" id="UP001055811"/>
    </source>
</evidence>
<sequence length="961" mass="106139">MPTPANIARQCLAPEAVQVLDEAMSVAHRRCHAQTSSLHAVSALLSLPSSPLREACSRTRNTAYASRIQFKALELCLGVSLDRLPSTPQRVEEPPVSNSLMAAIKRSQANQRRQPENFHLYQQTTACSPSSASVSTVKVELQNLILSILDDPVVSRVFGESGFRSSDIKLSILRPIHRQLLRCKGQPIFLCNLTSNFSFPFHGFLENNEICNRINEVLVRKLGKSRNNPLLVGPSAIDAVKIFLETLQKPKIGAFSFSPPEISGVTVISIKDEILDFANGNSDASLLKLRLEEVSNVLKQNIGPGVLVEYGDLKAITAENSSDVSFLVKKLGGLLAVHCGRVWLIGSAESHETCTQFFKKFPTVEEEWDLHVLPVNSIRTGMAETFPKSSLLESFVPFGGFFSMPSDIKTPLRFPNHLGSLCHICDDKFKLEVNAISKGRLNGSVSDHYRSTLPSWLQTSQLSANSESDIVQTQDDPVILSAKVLGLQKKWQSICQRLHHHEPYMQMIPKATYTVGPRVPSIVGFQVFETANQNTSSIESPSDTISNPNSRIIKDSPIVSSLSASSDRSVTTDLGLGVIQSSSSFDQKDSKLVYSSLLKMVGRQEEALGVISQTIARCRAQPGPKRGGIWFGFVGPDRVAKKKTAIALAEVLFGGQENMINIDLSCQDFMKGCDRMSRGKNIVDFIADEISKKPLSIVFLENIDKADTLTQHHLSRAASTGRFSDSHLREVSISNTIFVLTSKSFGHELEGVDYTEENVLNSTLGSIRVSIGFDLDEMKPSPKVVRVNHTGSPVCKNKRKLDGGSEAAKRGYRTTTSNLYLDLNLVAEECDTDHDSVHENSSAWLDDLLENVDEKVIFKPFDFDEIAEKIVKRISNCFEKVVGSDCLLEIDYKLMEQILKASCFLEMMKMEDWIERVLGEAFAGAQRKYSLGSHSVMKLMVAELPEEQPAGVLLPDTIIMT</sequence>
<reference evidence="2" key="1">
    <citation type="journal article" date="2022" name="Mol. Ecol. Resour.">
        <title>The genomes of chicory, endive, great burdock and yacon provide insights into Asteraceae palaeo-polyploidization history and plant inulin production.</title>
        <authorList>
            <person name="Fan W."/>
            <person name="Wang S."/>
            <person name="Wang H."/>
            <person name="Wang A."/>
            <person name="Jiang F."/>
            <person name="Liu H."/>
            <person name="Zhao H."/>
            <person name="Xu D."/>
            <person name="Zhang Y."/>
        </authorList>
    </citation>
    <scope>NUCLEOTIDE SEQUENCE [LARGE SCALE GENOMIC DNA]</scope>
    <source>
        <strain evidence="2">cv. Punajuju</strain>
    </source>
</reference>
<proteinExistence type="predicted"/>
<comment type="caution">
    <text evidence="1">The sequence shown here is derived from an EMBL/GenBank/DDBJ whole genome shotgun (WGS) entry which is preliminary data.</text>
</comment>
<dbReference type="Proteomes" id="UP001055811">
    <property type="component" value="Linkage Group LG06"/>
</dbReference>
<organism evidence="1 2">
    <name type="scientific">Cichorium intybus</name>
    <name type="common">Chicory</name>
    <dbReference type="NCBI Taxonomy" id="13427"/>
    <lineage>
        <taxon>Eukaryota</taxon>
        <taxon>Viridiplantae</taxon>
        <taxon>Streptophyta</taxon>
        <taxon>Embryophyta</taxon>
        <taxon>Tracheophyta</taxon>
        <taxon>Spermatophyta</taxon>
        <taxon>Magnoliopsida</taxon>
        <taxon>eudicotyledons</taxon>
        <taxon>Gunneridae</taxon>
        <taxon>Pentapetalae</taxon>
        <taxon>asterids</taxon>
        <taxon>campanulids</taxon>
        <taxon>Asterales</taxon>
        <taxon>Asteraceae</taxon>
        <taxon>Cichorioideae</taxon>
        <taxon>Cichorieae</taxon>
        <taxon>Cichoriinae</taxon>
        <taxon>Cichorium</taxon>
    </lineage>
</organism>
<protein>
    <submittedName>
        <fullName evidence="1">Uncharacterized protein</fullName>
    </submittedName>
</protein>
<name>A0ACB9BGZ0_CICIN</name>
<gene>
    <name evidence="1" type="ORF">L2E82_32054</name>
</gene>
<evidence type="ECO:0000313" key="1">
    <source>
        <dbReference type="EMBL" id="KAI3721051.1"/>
    </source>
</evidence>
<reference evidence="1 2" key="2">
    <citation type="journal article" date="2022" name="Mol. Ecol. Resour.">
        <title>The genomes of chicory, endive, great burdock and yacon provide insights into Asteraceae paleo-polyploidization history and plant inulin production.</title>
        <authorList>
            <person name="Fan W."/>
            <person name="Wang S."/>
            <person name="Wang H."/>
            <person name="Wang A."/>
            <person name="Jiang F."/>
            <person name="Liu H."/>
            <person name="Zhao H."/>
            <person name="Xu D."/>
            <person name="Zhang Y."/>
        </authorList>
    </citation>
    <scope>NUCLEOTIDE SEQUENCE [LARGE SCALE GENOMIC DNA]</scope>
    <source>
        <strain evidence="2">cv. Punajuju</strain>
        <tissue evidence="1">Leaves</tissue>
    </source>
</reference>
<keyword evidence="2" id="KW-1185">Reference proteome</keyword>
<dbReference type="EMBL" id="CM042014">
    <property type="protein sequence ID" value="KAI3721051.1"/>
    <property type="molecule type" value="Genomic_DNA"/>
</dbReference>